<feature type="domain" description="Inhibitor I9" evidence="12">
    <location>
        <begin position="30"/>
        <end position="104"/>
    </location>
</feature>
<dbReference type="InterPro" id="IPR010259">
    <property type="entry name" value="S8pro/Inhibitor_I9"/>
</dbReference>
<evidence type="ECO:0000256" key="2">
    <source>
        <dbReference type="ARBA" id="ARBA00011073"/>
    </source>
</evidence>
<dbReference type="AlphaFoldDB" id="A0A2P5C6C4"/>
<dbReference type="Gene3D" id="3.50.30.30">
    <property type="match status" value="1"/>
</dbReference>
<keyword evidence="6 9" id="KW-0378">Hydrolase</keyword>
<keyword evidence="4 9" id="KW-0645">Protease</keyword>
<dbReference type="InterPro" id="IPR045051">
    <property type="entry name" value="SBT"/>
</dbReference>
<comment type="similarity">
    <text evidence="2 9">Belongs to the peptidase S8 family.</text>
</comment>
<organism evidence="14 15">
    <name type="scientific">Parasponia andersonii</name>
    <name type="common">Sponia andersonii</name>
    <dbReference type="NCBI Taxonomy" id="3476"/>
    <lineage>
        <taxon>Eukaryota</taxon>
        <taxon>Viridiplantae</taxon>
        <taxon>Streptophyta</taxon>
        <taxon>Embryophyta</taxon>
        <taxon>Tracheophyta</taxon>
        <taxon>Spermatophyta</taxon>
        <taxon>Magnoliopsida</taxon>
        <taxon>eudicotyledons</taxon>
        <taxon>Gunneridae</taxon>
        <taxon>Pentapetalae</taxon>
        <taxon>rosids</taxon>
        <taxon>fabids</taxon>
        <taxon>Rosales</taxon>
        <taxon>Cannabaceae</taxon>
        <taxon>Parasponia</taxon>
    </lineage>
</organism>
<evidence type="ECO:0000256" key="3">
    <source>
        <dbReference type="ARBA" id="ARBA00022525"/>
    </source>
</evidence>
<feature type="domain" description="Subtilisin-like protease fibronectin type-III" evidence="13">
    <location>
        <begin position="632"/>
        <end position="728"/>
    </location>
</feature>
<dbReference type="FunFam" id="3.30.70.80:FF:000002">
    <property type="entry name" value="Subtilisin-like protease SBT5.3"/>
    <property type="match status" value="1"/>
</dbReference>
<evidence type="ECO:0000256" key="1">
    <source>
        <dbReference type="ARBA" id="ARBA00004613"/>
    </source>
</evidence>
<dbReference type="PANTHER" id="PTHR10795">
    <property type="entry name" value="PROPROTEIN CONVERTASE SUBTILISIN/KEXIN"/>
    <property type="match status" value="1"/>
</dbReference>
<protein>
    <submittedName>
        <fullName evidence="14">Subtilase</fullName>
    </submittedName>
</protein>
<keyword evidence="5 10" id="KW-0732">Signal</keyword>
<dbReference type="OrthoDB" id="206201at2759"/>
<dbReference type="Gene3D" id="3.30.70.80">
    <property type="entry name" value="Peptidase S8 propeptide/proteinase inhibitor I9"/>
    <property type="match status" value="1"/>
</dbReference>
<reference evidence="15" key="1">
    <citation type="submission" date="2016-06" db="EMBL/GenBank/DDBJ databases">
        <title>Parallel loss of symbiosis genes in relatives of nitrogen-fixing non-legume Parasponia.</title>
        <authorList>
            <person name="Van Velzen R."/>
            <person name="Holmer R."/>
            <person name="Bu F."/>
            <person name="Rutten L."/>
            <person name="Van Zeijl A."/>
            <person name="Liu W."/>
            <person name="Santuari L."/>
            <person name="Cao Q."/>
            <person name="Sharma T."/>
            <person name="Shen D."/>
            <person name="Roswanjaya Y."/>
            <person name="Wardhani T."/>
            <person name="Kalhor M.S."/>
            <person name="Jansen J."/>
            <person name="Van den Hoogen J."/>
            <person name="Gungor B."/>
            <person name="Hartog M."/>
            <person name="Hontelez J."/>
            <person name="Verver J."/>
            <person name="Yang W.-C."/>
            <person name="Schijlen E."/>
            <person name="Repin R."/>
            <person name="Schilthuizen M."/>
            <person name="Schranz E."/>
            <person name="Heidstra R."/>
            <person name="Miyata K."/>
            <person name="Fedorova E."/>
            <person name="Kohlen W."/>
            <person name="Bisseling T."/>
            <person name="Smit S."/>
            <person name="Geurts R."/>
        </authorList>
    </citation>
    <scope>NUCLEOTIDE SEQUENCE [LARGE SCALE GENOMIC DNA]</scope>
    <source>
        <strain evidence="15">cv. WU1-14</strain>
    </source>
</reference>
<evidence type="ECO:0000313" key="15">
    <source>
        <dbReference type="Proteomes" id="UP000237105"/>
    </source>
</evidence>
<feature type="signal peptide" evidence="10">
    <location>
        <begin position="1"/>
        <end position="23"/>
    </location>
</feature>
<comment type="subcellular location">
    <subcellularLocation>
        <location evidence="1">Secreted</location>
    </subcellularLocation>
</comment>
<dbReference type="InterPro" id="IPR041469">
    <property type="entry name" value="Subtilisin-like_FN3"/>
</dbReference>
<dbReference type="Pfam" id="PF05922">
    <property type="entry name" value="Inhibitor_I9"/>
    <property type="match status" value="1"/>
</dbReference>
<evidence type="ECO:0000256" key="5">
    <source>
        <dbReference type="ARBA" id="ARBA00022729"/>
    </source>
</evidence>
<keyword evidence="15" id="KW-1185">Reference proteome</keyword>
<dbReference type="InterPro" id="IPR015500">
    <property type="entry name" value="Peptidase_S8_subtilisin-rel"/>
</dbReference>
<evidence type="ECO:0000259" key="12">
    <source>
        <dbReference type="Pfam" id="PF05922"/>
    </source>
</evidence>
<dbReference type="SUPFAM" id="SSF52743">
    <property type="entry name" value="Subtilisin-like"/>
    <property type="match status" value="1"/>
</dbReference>
<keyword evidence="7 9" id="KW-0720">Serine protease</keyword>
<dbReference type="PROSITE" id="PS51892">
    <property type="entry name" value="SUBTILASE"/>
    <property type="match status" value="1"/>
</dbReference>
<name>A0A2P5C6C4_PARAD</name>
<evidence type="ECO:0000256" key="9">
    <source>
        <dbReference type="PROSITE-ProRule" id="PRU01240"/>
    </source>
</evidence>
<dbReference type="GO" id="GO:0006508">
    <property type="term" value="P:proteolysis"/>
    <property type="evidence" value="ECO:0007669"/>
    <property type="project" value="UniProtKB-KW"/>
</dbReference>
<dbReference type="Pfam" id="PF17766">
    <property type="entry name" value="fn3_6"/>
    <property type="match status" value="1"/>
</dbReference>
<dbReference type="Gene3D" id="2.60.40.2310">
    <property type="match status" value="1"/>
</dbReference>
<evidence type="ECO:0000256" key="10">
    <source>
        <dbReference type="SAM" id="SignalP"/>
    </source>
</evidence>
<dbReference type="GO" id="GO:0009609">
    <property type="term" value="P:response to symbiotic bacterium"/>
    <property type="evidence" value="ECO:0007669"/>
    <property type="project" value="UniProtKB-ARBA"/>
</dbReference>
<evidence type="ECO:0000259" key="13">
    <source>
        <dbReference type="Pfam" id="PF17766"/>
    </source>
</evidence>
<dbReference type="GO" id="GO:0004252">
    <property type="term" value="F:serine-type endopeptidase activity"/>
    <property type="evidence" value="ECO:0007669"/>
    <property type="project" value="UniProtKB-UniRule"/>
</dbReference>
<feature type="chain" id="PRO_5015188849" evidence="10">
    <location>
        <begin position="24"/>
        <end position="732"/>
    </location>
</feature>
<sequence>MAFSWIFLCLISILLTTTLHSAAQEEPQAHIVYMGDMPKGEVSTSLHLNMLQQVIGSNTAEGSLVRSYGRSFNGFAAKLTKEEVQKLASMEGVVSVFPNQKKRLQTTRSWDFIGFPQHVKRSIVESDIIIGMIDSGIWPESTSFDDEGFGPPPSKWKGTCQVSSNFTCNNKIIGAKYYRSTGEFGKRDIKSPRDTSGHGTHTSSTAAGAAIGTAGLSGLGHGTARGGVPSARLAVYKICWSAGYCDDVDILAAFDDAIADGVDIISLSVGGTVAQNYFAESISIGTFHAVRKGILTSVSGGNDGADLATITNISPWTLSVAASTIDRQFFNKVQIGDHKIYEGISVNTFNNETFPLIYAGDAPNETTGSDESRYCKKNTLDKNLVKGKIVFCDSYHIYETGEEAFYAGAVGVILQGRVAGQVLDPLPLPASYLNRDYGSKIFMYMNSTRSPNASIWKSTEATNSLAPYVPYFSSRGPNAVSPNILKPDLVAPGVQILAAWSPIAPISFAVGDKRVEAYNILTGTSMACPHASAAAAYVKSFHPTWSPAAIKSSLMTTAKPMSTDLNPEAEFAYGAGQIIPVKAVSPGLVYDVEELDYVKFLCGQGYDTRTLRMVTGDNSVCSSEEINGPARDLNYPAFAISVSSSESLNHAFSRTMTNVGSPNSTYKAKLTVPEGLKITVNPSVLSFTSVGQKLSYGLMVEGTVDKFVASASLLWDDGTFQVRSPIAIYLEY</sequence>
<dbReference type="InterPro" id="IPR000209">
    <property type="entry name" value="Peptidase_S8/S53_dom"/>
</dbReference>
<dbReference type="EMBL" id="JXTB01000170">
    <property type="protein sequence ID" value="PON56534.1"/>
    <property type="molecule type" value="Genomic_DNA"/>
</dbReference>
<dbReference type="InterPro" id="IPR037045">
    <property type="entry name" value="S8pro/Inhibitor_I9_sf"/>
</dbReference>
<evidence type="ECO:0000256" key="8">
    <source>
        <dbReference type="PIRSR" id="PIRSR615500-1"/>
    </source>
</evidence>
<evidence type="ECO:0000256" key="6">
    <source>
        <dbReference type="ARBA" id="ARBA00022801"/>
    </source>
</evidence>
<evidence type="ECO:0000256" key="4">
    <source>
        <dbReference type="ARBA" id="ARBA00022670"/>
    </source>
</evidence>
<dbReference type="PRINTS" id="PR00723">
    <property type="entry name" value="SUBTILISIN"/>
</dbReference>
<feature type="active site" description="Charge relay system" evidence="8 9">
    <location>
        <position position="134"/>
    </location>
</feature>
<dbReference type="PROSITE" id="PS00138">
    <property type="entry name" value="SUBTILASE_SER"/>
    <property type="match status" value="1"/>
</dbReference>
<dbReference type="InterPro" id="IPR023828">
    <property type="entry name" value="Peptidase_S8_Ser-AS"/>
</dbReference>
<comment type="caution">
    <text evidence="14">The sequence shown here is derived from an EMBL/GenBank/DDBJ whole genome shotgun (WGS) entry which is preliminary data.</text>
</comment>
<accession>A0A2P5C6C4</accession>
<dbReference type="InterPro" id="IPR036852">
    <property type="entry name" value="Peptidase_S8/S53_dom_sf"/>
</dbReference>
<feature type="active site" description="Charge relay system" evidence="8 9">
    <location>
        <position position="198"/>
    </location>
</feature>
<dbReference type="CDD" id="cd02120">
    <property type="entry name" value="PA_subtilisin_like"/>
    <property type="match status" value="1"/>
</dbReference>
<feature type="active site" description="Charge relay system" evidence="8 9">
    <location>
        <position position="525"/>
    </location>
</feature>
<evidence type="ECO:0000256" key="7">
    <source>
        <dbReference type="ARBA" id="ARBA00022825"/>
    </source>
</evidence>
<dbReference type="InterPro" id="IPR034197">
    <property type="entry name" value="Peptidases_S8_3"/>
</dbReference>
<evidence type="ECO:0000259" key="11">
    <source>
        <dbReference type="Pfam" id="PF00082"/>
    </source>
</evidence>
<dbReference type="Pfam" id="PF00082">
    <property type="entry name" value="Peptidase_S8"/>
    <property type="match status" value="1"/>
</dbReference>
<keyword evidence="3" id="KW-0964">Secreted</keyword>
<dbReference type="CDD" id="cd04852">
    <property type="entry name" value="Peptidases_S8_3"/>
    <property type="match status" value="1"/>
</dbReference>
<dbReference type="GO" id="GO:0005576">
    <property type="term" value="C:extracellular region"/>
    <property type="evidence" value="ECO:0007669"/>
    <property type="project" value="UniProtKB-SubCell"/>
</dbReference>
<evidence type="ECO:0000313" key="14">
    <source>
        <dbReference type="EMBL" id="PON56534.1"/>
    </source>
</evidence>
<gene>
    <name evidence="14" type="primary">PanSBT39</name>
    <name evidence="14" type="ORF">PanWU01x14_181020</name>
</gene>
<proteinExistence type="inferred from homology"/>
<feature type="domain" description="Peptidase S8/S53" evidence="11">
    <location>
        <begin position="126"/>
        <end position="576"/>
    </location>
</feature>
<dbReference type="Gene3D" id="3.40.50.200">
    <property type="entry name" value="Peptidase S8/S53 domain"/>
    <property type="match status" value="1"/>
</dbReference>
<dbReference type="Proteomes" id="UP000237105">
    <property type="component" value="Unassembled WGS sequence"/>
</dbReference>
<dbReference type="FunFam" id="3.40.50.200:FF:000006">
    <property type="entry name" value="Subtilisin-like protease SBT1.5"/>
    <property type="match status" value="1"/>
</dbReference>